<evidence type="ECO:0000313" key="9">
    <source>
        <dbReference type="EMBL" id="KAL1504696.1"/>
    </source>
</evidence>
<keyword evidence="3" id="KW-0847">Vitamin C</keyword>
<evidence type="ECO:0000256" key="7">
    <source>
        <dbReference type="SAM" id="MobiDB-lite"/>
    </source>
</evidence>
<dbReference type="PANTHER" id="PTHR24014">
    <property type="entry name" value="2-OXOGLUTARATE AND IRON-DEPENDENT OXYGENASE DOMAIN-CONTAINING PROTEIN 2"/>
    <property type="match status" value="1"/>
</dbReference>
<keyword evidence="2" id="KW-0479">Metal-binding</keyword>
<dbReference type="InterPro" id="IPR006620">
    <property type="entry name" value="Pro_4_hyd_alph"/>
</dbReference>
<dbReference type="SUPFAM" id="SSF54495">
    <property type="entry name" value="UBC-like"/>
    <property type="match status" value="1"/>
</dbReference>
<dbReference type="GO" id="GO:0031418">
    <property type="term" value="F:L-ascorbic acid binding"/>
    <property type="evidence" value="ECO:0007669"/>
    <property type="project" value="UniProtKB-KW"/>
</dbReference>
<dbReference type="PROSITE" id="PS51471">
    <property type="entry name" value="FE2OG_OXY"/>
    <property type="match status" value="1"/>
</dbReference>
<dbReference type="Proteomes" id="UP001515480">
    <property type="component" value="Unassembled WGS sequence"/>
</dbReference>
<keyword evidence="6" id="KW-0408">Iron</keyword>
<dbReference type="GO" id="GO:0051213">
    <property type="term" value="F:dioxygenase activity"/>
    <property type="evidence" value="ECO:0007669"/>
    <property type="project" value="UniProtKB-KW"/>
</dbReference>
<comment type="caution">
    <text evidence="9">The sequence shown here is derived from an EMBL/GenBank/DDBJ whole genome shotgun (WGS) entry which is preliminary data.</text>
</comment>
<sequence length="538" mass="60870">MMSRRHGEDYADLVVKKDGSVQLKIDLPPPCAIHDSPELWDEAARRQYLKWEVRRLEARLPPGVESVKWTNGPSTSSTSPPPWRVEAVINGPEGSAYRSSEGIRVLMLLSENYPSVPPDVNILQTVHHFFLDHDNGLPHIYYELLTDIAESASSESPRFSLRDALRLLYHVLQSPLHPCAGCQEQFDVYARMNRERLETIEQYGVQCCHAELFDRDAGWRAEWLHPTLRAAIESGTDEALRKVVEEVTEGVYRFPMLTHACCEMIIDEVDTYTASGLPTSRPNSMNKYGLVLNEIGMEPMFNSLQERVLRHIARLLFSDEGAQLDRHHSFVVQYAAGKDLGLDMHTDNSDVTFNVCLGRQFEGAGLTFCGYMGQAKHRKLTHCYRHVKGDCVVHLGRRRHGADDITSGERLNLIIWNHNLVFRNSKAYLELQQQKRYEREAGPPDIECLSYTHDRDYLQYKEKPAAHAKMTRRPWCPPKFAAHDAGQSPSSEDLQTEDDGGAGSELGAVEDDESTLEDAKVIQEVLASVLSEAEATSR</sequence>
<evidence type="ECO:0000256" key="3">
    <source>
        <dbReference type="ARBA" id="ARBA00022896"/>
    </source>
</evidence>
<keyword evidence="4" id="KW-0223">Dioxygenase</keyword>
<dbReference type="AlphaFoldDB" id="A0AB34IQK7"/>
<evidence type="ECO:0000313" key="10">
    <source>
        <dbReference type="Proteomes" id="UP001515480"/>
    </source>
</evidence>
<organism evidence="9 10">
    <name type="scientific">Prymnesium parvum</name>
    <name type="common">Toxic golden alga</name>
    <dbReference type="NCBI Taxonomy" id="97485"/>
    <lineage>
        <taxon>Eukaryota</taxon>
        <taxon>Haptista</taxon>
        <taxon>Haptophyta</taxon>
        <taxon>Prymnesiophyceae</taxon>
        <taxon>Prymnesiales</taxon>
        <taxon>Prymnesiaceae</taxon>
        <taxon>Prymnesium</taxon>
    </lineage>
</organism>
<evidence type="ECO:0000256" key="1">
    <source>
        <dbReference type="ARBA" id="ARBA00001961"/>
    </source>
</evidence>
<keyword evidence="10" id="KW-1185">Reference proteome</keyword>
<feature type="region of interest" description="Disordered" evidence="7">
    <location>
        <begin position="477"/>
        <end position="517"/>
    </location>
</feature>
<dbReference type="Gene3D" id="2.60.120.620">
    <property type="entry name" value="q2cbj1_9rhob like domain"/>
    <property type="match status" value="1"/>
</dbReference>
<evidence type="ECO:0000256" key="4">
    <source>
        <dbReference type="ARBA" id="ARBA00022964"/>
    </source>
</evidence>
<dbReference type="SMART" id="SM00702">
    <property type="entry name" value="P4Hc"/>
    <property type="match status" value="1"/>
</dbReference>
<feature type="domain" description="Fe2OG dioxygenase" evidence="8">
    <location>
        <begin position="325"/>
        <end position="419"/>
    </location>
</feature>
<evidence type="ECO:0000259" key="8">
    <source>
        <dbReference type="PROSITE" id="PS51471"/>
    </source>
</evidence>
<evidence type="ECO:0000256" key="2">
    <source>
        <dbReference type="ARBA" id="ARBA00022723"/>
    </source>
</evidence>
<dbReference type="Gene3D" id="3.10.110.10">
    <property type="entry name" value="Ubiquitin Conjugating Enzyme"/>
    <property type="match status" value="1"/>
</dbReference>
<name>A0AB34IQK7_PRYPA</name>
<dbReference type="GO" id="GO:0005506">
    <property type="term" value="F:iron ion binding"/>
    <property type="evidence" value="ECO:0007669"/>
    <property type="project" value="InterPro"/>
</dbReference>
<dbReference type="GO" id="GO:0016705">
    <property type="term" value="F:oxidoreductase activity, acting on paired donors, with incorporation or reduction of molecular oxygen"/>
    <property type="evidence" value="ECO:0007669"/>
    <property type="project" value="InterPro"/>
</dbReference>
<accession>A0AB34IQK7</accession>
<gene>
    <name evidence="9" type="ORF">AB1Y20_008475</name>
</gene>
<dbReference type="CDD" id="cd00195">
    <property type="entry name" value="UBCc_UEV"/>
    <property type="match status" value="1"/>
</dbReference>
<dbReference type="Pfam" id="PF25238">
    <property type="entry name" value="OGFOD2-like"/>
    <property type="match status" value="1"/>
</dbReference>
<reference evidence="9 10" key="1">
    <citation type="journal article" date="2024" name="Science">
        <title>Giant polyketide synthase enzymes in the biosynthesis of giant marine polyether toxins.</title>
        <authorList>
            <person name="Fallon T.R."/>
            <person name="Shende V.V."/>
            <person name="Wierzbicki I.H."/>
            <person name="Pendleton A.L."/>
            <person name="Watervoot N.F."/>
            <person name="Auber R.P."/>
            <person name="Gonzalez D.J."/>
            <person name="Wisecaver J.H."/>
            <person name="Moore B.S."/>
        </authorList>
    </citation>
    <scope>NUCLEOTIDE SEQUENCE [LARGE SCALE GENOMIC DNA]</scope>
    <source>
        <strain evidence="9 10">12B1</strain>
    </source>
</reference>
<keyword evidence="5" id="KW-0560">Oxidoreductase</keyword>
<evidence type="ECO:0000256" key="6">
    <source>
        <dbReference type="ARBA" id="ARBA00023004"/>
    </source>
</evidence>
<dbReference type="PANTHER" id="PTHR24014:SF4">
    <property type="entry name" value="2-OXOGLUTARATE AND IRON-DEPENDENT OXYGENASE DOMAIN-CONTAINING PROTEIN 2"/>
    <property type="match status" value="1"/>
</dbReference>
<dbReference type="InterPro" id="IPR005123">
    <property type="entry name" value="Oxoglu/Fe-dep_dioxygenase_dom"/>
</dbReference>
<protein>
    <recommendedName>
        <fullName evidence="8">Fe2OG dioxygenase domain-containing protein</fullName>
    </recommendedName>
</protein>
<evidence type="ECO:0000256" key="5">
    <source>
        <dbReference type="ARBA" id="ARBA00023002"/>
    </source>
</evidence>
<dbReference type="InterPro" id="IPR016135">
    <property type="entry name" value="UBQ-conjugating_enzyme/RWD"/>
</dbReference>
<comment type="cofactor">
    <cofactor evidence="1">
        <name>L-ascorbate</name>
        <dbReference type="ChEBI" id="CHEBI:38290"/>
    </cofactor>
</comment>
<proteinExistence type="predicted"/>
<dbReference type="EMBL" id="JBGBPQ010000019">
    <property type="protein sequence ID" value="KAL1504696.1"/>
    <property type="molecule type" value="Genomic_DNA"/>
</dbReference>